<dbReference type="InterPro" id="IPR036322">
    <property type="entry name" value="WD40_repeat_dom_sf"/>
</dbReference>
<dbReference type="PROSITE" id="PS50082">
    <property type="entry name" value="WD_REPEATS_2"/>
    <property type="match status" value="1"/>
</dbReference>
<dbReference type="InterPro" id="IPR015943">
    <property type="entry name" value="WD40/YVTN_repeat-like_dom_sf"/>
</dbReference>
<feature type="repeat" description="WD" evidence="3">
    <location>
        <begin position="484"/>
        <end position="525"/>
    </location>
</feature>
<protein>
    <recommendedName>
        <fullName evidence="4">Nephrocystin 3-like N-terminal domain-containing protein</fullName>
    </recommendedName>
</protein>
<dbReference type="SMART" id="SM00320">
    <property type="entry name" value="WD40"/>
    <property type="match status" value="1"/>
</dbReference>
<dbReference type="Pfam" id="PF24883">
    <property type="entry name" value="NPHP3_N"/>
    <property type="match status" value="1"/>
</dbReference>
<evidence type="ECO:0000259" key="4">
    <source>
        <dbReference type="Pfam" id="PF24883"/>
    </source>
</evidence>
<accession>A0AAN6Q550</accession>
<dbReference type="InterPro" id="IPR001680">
    <property type="entry name" value="WD40_rpt"/>
</dbReference>
<reference evidence="5" key="2">
    <citation type="submission" date="2023-05" db="EMBL/GenBank/DDBJ databases">
        <authorList>
            <consortium name="Lawrence Berkeley National Laboratory"/>
            <person name="Steindorff A."/>
            <person name="Hensen N."/>
            <person name="Bonometti L."/>
            <person name="Westerberg I."/>
            <person name="Brannstrom I.O."/>
            <person name="Guillou S."/>
            <person name="Cros-Aarteil S."/>
            <person name="Calhoun S."/>
            <person name="Haridas S."/>
            <person name="Kuo A."/>
            <person name="Mondo S."/>
            <person name="Pangilinan J."/>
            <person name="Riley R."/>
            <person name="Labutti K."/>
            <person name="Andreopoulos B."/>
            <person name="Lipzen A."/>
            <person name="Chen C."/>
            <person name="Yanf M."/>
            <person name="Daum C."/>
            <person name="Ng V."/>
            <person name="Clum A."/>
            <person name="Ohm R."/>
            <person name="Martin F."/>
            <person name="Silar P."/>
            <person name="Natvig D."/>
            <person name="Lalanne C."/>
            <person name="Gautier V."/>
            <person name="Ament-Velasquez S.L."/>
            <person name="Kruys A."/>
            <person name="Hutchinson M.I."/>
            <person name="Powell A.J."/>
            <person name="Barry K."/>
            <person name="Miller A.N."/>
            <person name="Grigoriev I.V."/>
            <person name="Debuchy R."/>
            <person name="Gladieux P."/>
            <person name="Thoren M.H."/>
            <person name="Johannesson H."/>
        </authorList>
    </citation>
    <scope>NUCLEOTIDE SEQUENCE</scope>
    <source>
        <strain evidence="5">CBS 757.83</strain>
    </source>
</reference>
<proteinExistence type="predicted"/>
<dbReference type="EMBL" id="MU863628">
    <property type="protein sequence ID" value="KAK4103749.1"/>
    <property type="molecule type" value="Genomic_DNA"/>
</dbReference>
<evidence type="ECO:0000313" key="5">
    <source>
        <dbReference type="EMBL" id="KAK4103749.1"/>
    </source>
</evidence>
<evidence type="ECO:0000313" key="6">
    <source>
        <dbReference type="Proteomes" id="UP001305647"/>
    </source>
</evidence>
<evidence type="ECO:0000256" key="1">
    <source>
        <dbReference type="ARBA" id="ARBA00022574"/>
    </source>
</evidence>
<keyword evidence="1 3" id="KW-0853">WD repeat</keyword>
<dbReference type="InterPro" id="IPR056884">
    <property type="entry name" value="NPHP3-like_N"/>
</dbReference>
<dbReference type="Proteomes" id="UP001305647">
    <property type="component" value="Unassembled WGS sequence"/>
</dbReference>
<dbReference type="PANTHER" id="PTHR10039">
    <property type="entry name" value="AMELOGENIN"/>
    <property type="match status" value="1"/>
</dbReference>
<keyword evidence="2" id="KW-0677">Repeat</keyword>
<evidence type="ECO:0000256" key="3">
    <source>
        <dbReference type="PROSITE-ProRule" id="PRU00221"/>
    </source>
</evidence>
<feature type="domain" description="Nephrocystin 3-like N-terminal" evidence="4">
    <location>
        <begin position="2"/>
        <end position="136"/>
    </location>
</feature>
<gene>
    <name evidence="5" type="ORF">N658DRAFT_484613</name>
</gene>
<name>A0AAN6Q550_9PEZI</name>
<comment type="caution">
    <text evidence="5">The sequence shown here is derived from an EMBL/GenBank/DDBJ whole genome shotgun (WGS) entry which is preliminary data.</text>
</comment>
<dbReference type="PROSITE" id="PS50294">
    <property type="entry name" value="WD_REPEATS_REGION"/>
    <property type="match status" value="1"/>
</dbReference>
<dbReference type="PROSITE" id="PS00678">
    <property type="entry name" value="WD_REPEATS_1"/>
    <property type="match status" value="1"/>
</dbReference>
<dbReference type="PANTHER" id="PTHR10039:SF10">
    <property type="entry name" value="NACHT DOMAIN-CONTAINING PROTEIN"/>
    <property type="match status" value="1"/>
</dbReference>
<dbReference type="Pfam" id="PF00400">
    <property type="entry name" value="WD40"/>
    <property type="match status" value="1"/>
</dbReference>
<sequence>MLLCGIIDELQLETKLANPDANSLLSYFFCQATVAKLSNAQAILRGLIYMLVNKQQPPLRSHLQDKFKDTGEPRFSDAEAWPALCNILLDVLRDRSLQKVYLIVDALDECIEDQDKFFKFVQEANLSRVRWIISSRNNVTQSRKLDDSQSILSLELQENAKDVSRAIDAFITKRTSQIESLRDNPPLLQDVQQALHQKAEGTFLWVALVVQELENVDSWDVREIGRLRRKDPEYCQHVLLVATLAYRPLQLLELGVVAGLPDAISSNAENIRKIINKSGSFLTVSDETVSFVHQSAKDYLVSNASTIFPSGLAVGHCDIFQRSLDAMTRPYSGRTSLQRDIYGLSHPGTLIDNVQVPNPDPLASIRYSCEFWVDHLCFANGENPECSRELVDNENVSKFLREHLLHWLEVLSLMRKLSYGVASIRKLLLFAAQLRTDTAPGLMRVLKDAENPTSSEGRRVGFGRSHDRTIRLWDAATGAHQKTLEGHSSWVRAVTFSPDGRVVASGSGDRTIRLWDAATGAHQKTLEGHSGTTTIVVSG</sequence>
<evidence type="ECO:0000256" key="2">
    <source>
        <dbReference type="ARBA" id="ARBA00022737"/>
    </source>
</evidence>
<organism evidence="5 6">
    <name type="scientific">Parathielavia hyrcaniae</name>
    <dbReference type="NCBI Taxonomy" id="113614"/>
    <lineage>
        <taxon>Eukaryota</taxon>
        <taxon>Fungi</taxon>
        <taxon>Dikarya</taxon>
        <taxon>Ascomycota</taxon>
        <taxon>Pezizomycotina</taxon>
        <taxon>Sordariomycetes</taxon>
        <taxon>Sordariomycetidae</taxon>
        <taxon>Sordariales</taxon>
        <taxon>Chaetomiaceae</taxon>
        <taxon>Parathielavia</taxon>
    </lineage>
</organism>
<reference evidence="5" key="1">
    <citation type="journal article" date="2023" name="Mol. Phylogenet. Evol.">
        <title>Genome-scale phylogeny and comparative genomics of the fungal order Sordariales.</title>
        <authorList>
            <person name="Hensen N."/>
            <person name="Bonometti L."/>
            <person name="Westerberg I."/>
            <person name="Brannstrom I.O."/>
            <person name="Guillou S."/>
            <person name="Cros-Aarteil S."/>
            <person name="Calhoun S."/>
            <person name="Haridas S."/>
            <person name="Kuo A."/>
            <person name="Mondo S."/>
            <person name="Pangilinan J."/>
            <person name="Riley R."/>
            <person name="LaButti K."/>
            <person name="Andreopoulos B."/>
            <person name="Lipzen A."/>
            <person name="Chen C."/>
            <person name="Yan M."/>
            <person name="Daum C."/>
            <person name="Ng V."/>
            <person name="Clum A."/>
            <person name="Steindorff A."/>
            <person name="Ohm R.A."/>
            <person name="Martin F."/>
            <person name="Silar P."/>
            <person name="Natvig D.O."/>
            <person name="Lalanne C."/>
            <person name="Gautier V."/>
            <person name="Ament-Velasquez S.L."/>
            <person name="Kruys A."/>
            <person name="Hutchinson M.I."/>
            <person name="Powell A.J."/>
            <person name="Barry K."/>
            <person name="Miller A.N."/>
            <person name="Grigoriev I.V."/>
            <person name="Debuchy R."/>
            <person name="Gladieux P."/>
            <person name="Hiltunen Thoren M."/>
            <person name="Johannesson H."/>
        </authorList>
    </citation>
    <scope>NUCLEOTIDE SEQUENCE</scope>
    <source>
        <strain evidence="5">CBS 757.83</strain>
    </source>
</reference>
<keyword evidence="6" id="KW-1185">Reference proteome</keyword>
<dbReference type="AlphaFoldDB" id="A0AAN6Q550"/>
<dbReference type="SUPFAM" id="SSF50978">
    <property type="entry name" value="WD40 repeat-like"/>
    <property type="match status" value="1"/>
</dbReference>
<dbReference type="Gene3D" id="2.130.10.10">
    <property type="entry name" value="YVTN repeat-like/Quinoprotein amine dehydrogenase"/>
    <property type="match status" value="1"/>
</dbReference>
<dbReference type="InterPro" id="IPR019775">
    <property type="entry name" value="WD40_repeat_CS"/>
</dbReference>